<dbReference type="Pfam" id="PF00563">
    <property type="entry name" value="EAL"/>
    <property type="match status" value="1"/>
</dbReference>
<evidence type="ECO:0000313" key="3">
    <source>
        <dbReference type="Proteomes" id="UP001519288"/>
    </source>
</evidence>
<sequence>MICGNCREQRPMEDQGILSLRGAGDFIELIRDQRFDPKLEGQDYTMNYRSKDELLQLFQILRYGDGTVPTDITMRLQGMKDRNDQPVWIPLPQMEARLKHHNIVDIIVDERFTSHMQPIVNHVEEIVGFEFLLRPSSKEAPFQPLELFDIARETGLHSFLDRAARLSAIETSAMHIPKGIKRFINFLPSSIYNPKYCLTHTFDAIQKHALDPQDFVFEVVETEQIHKMDNILSIFDEYRKNGISVALDDVGAGYSTLEEMIRLRPDYVKIDRSLVDGCSQDMNKQRQIQLIIERAQDFGGQVLAEGIEDRQDFEFCRTHGALLAQGYLFGKPAPTPPDTFMRPTA</sequence>
<dbReference type="InterPro" id="IPR050706">
    <property type="entry name" value="Cyclic-di-GMP_PDE-like"/>
</dbReference>
<dbReference type="Gene3D" id="3.20.20.450">
    <property type="entry name" value="EAL domain"/>
    <property type="match status" value="1"/>
</dbReference>
<dbReference type="InterPro" id="IPR001633">
    <property type="entry name" value="EAL_dom"/>
</dbReference>
<name>A0ABS4JLZ4_9BACL</name>
<protein>
    <submittedName>
        <fullName evidence="2">EAL domain-containing protein (Putative c-di-GMP-specific phosphodiesterase class I)</fullName>
    </submittedName>
</protein>
<proteinExistence type="predicted"/>
<reference evidence="2 3" key="1">
    <citation type="submission" date="2021-03" db="EMBL/GenBank/DDBJ databases">
        <title>Genomic Encyclopedia of Type Strains, Phase IV (KMG-IV): sequencing the most valuable type-strain genomes for metagenomic binning, comparative biology and taxonomic classification.</title>
        <authorList>
            <person name="Goeker M."/>
        </authorList>
    </citation>
    <scope>NUCLEOTIDE SEQUENCE [LARGE SCALE GENOMIC DNA]</scope>
    <source>
        <strain evidence="2 3">DSM 26806</strain>
    </source>
</reference>
<keyword evidence="3" id="KW-1185">Reference proteome</keyword>
<dbReference type="PROSITE" id="PS50883">
    <property type="entry name" value="EAL"/>
    <property type="match status" value="1"/>
</dbReference>
<dbReference type="CDD" id="cd01948">
    <property type="entry name" value="EAL"/>
    <property type="match status" value="1"/>
</dbReference>
<dbReference type="EMBL" id="JAGGLD010000004">
    <property type="protein sequence ID" value="MBP2001599.1"/>
    <property type="molecule type" value="Genomic_DNA"/>
</dbReference>
<dbReference type="SMART" id="SM00052">
    <property type="entry name" value="EAL"/>
    <property type="match status" value="1"/>
</dbReference>
<organism evidence="2 3">
    <name type="scientific">Paenibacillus shirakamiensis</name>
    <dbReference type="NCBI Taxonomy" id="1265935"/>
    <lineage>
        <taxon>Bacteria</taxon>
        <taxon>Bacillati</taxon>
        <taxon>Bacillota</taxon>
        <taxon>Bacilli</taxon>
        <taxon>Bacillales</taxon>
        <taxon>Paenibacillaceae</taxon>
        <taxon>Paenibacillus</taxon>
    </lineage>
</organism>
<evidence type="ECO:0000259" key="1">
    <source>
        <dbReference type="PROSITE" id="PS50883"/>
    </source>
</evidence>
<dbReference type="PANTHER" id="PTHR33121:SF15">
    <property type="entry name" value="BLUE LIGHT- AND TEMPERATURE-REGULATED ANTIREPRESSOR BLUF"/>
    <property type="match status" value="1"/>
</dbReference>
<dbReference type="SUPFAM" id="SSF141868">
    <property type="entry name" value="EAL domain-like"/>
    <property type="match status" value="1"/>
</dbReference>
<feature type="domain" description="EAL" evidence="1">
    <location>
        <begin position="96"/>
        <end position="345"/>
    </location>
</feature>
<gene>
    <name evidence="2" type="ORF">J2Z69_002644</name>
</gene>
<dbReference type="RefSeq" id="WP_209863213.1">
    <property type="nucleotide sequence ID" value="NZ_JAGGLD010000004.1"/>
</dbReference>
<dbReference type="PANTHER" id="PTHR33121">
    <property type="entry name" value="CYCLIC DI-GMP PHOSPHODIESTERASE PDEF"/>
    <property type="match status" value="1"/>
</dbReference>
<dbReference type="Proteomes" id="UP001519288">
    <property type="component" value="Unassembled WGS sequence"/>
</dbReference>
<comment type="caution">
    <text evidence="2">The sequence shown here is derived from an EMBL/GenBank/DDBJ whole genome shotgun (WGS) entry which is preliminary data.</text>
</comment>
<dbReference type="InterPro" id="IPR035919">
    <property type="entry name" value="EAL_sf"/>
</dbReference>
<evidence type="ECO:0000313" key="2">
    <source>
        <dbReference type="EMBL" id="MBP2001599.1"/>
    </source>
</evidence>
<accession>A0ABS4JLZ4</accession>